<evidence type="ECO:0000313" key="1">
    <source>
        <dbReference type="EMBL" id="SUE95882.1"/>
    </source>
</evidence>
<dbReference type="OrthoDB" id="6447503at2"/>
<accession>A0A379PRV5</accession>
<proteinExistence type="predicted"/>
<dbReference type="RefSeq" id="WP_147285439.1">
    <property type="nucleotide sequence ID" value="NZ_UGUU01000002.1"/>
</dbReference>
<gene>
    <name evidence="1" type="ORF">NCTC10899_05123</name>
</gene>
<name>A0A379PRV5_ECTME</name>
<reference evidence="1 2" key="1">
    <citation type="submission" date="2018-06" db="EMBL/GenBank/DDBJ databases">
        <authorList>
            <consortium name="Pathogen Informatics"/>
            <person name="Doyle S."/>
        </authorList>
    </citation>
    <scope>NUCLEOTIDE SEQUENCE [LARGE SCALE GENOMIC DNA]</scope>
    <source>
        <strain evidence="1 2">NCTC10899</strain>
    </source>
</reference>
<dbReference type="AlphaFoldDB" id="A0A379PRV5"/>
<sequence length="255" mass="27341">MSGVALKVQEEEVLNNSEHDALDDLEAMFEELEAGMTNDGIGEVVINDLSEADLVDAGIAADIQEARAEAMAEMDEQGEPVDDNSGFATGITQPEPAKQKRAAPVTKRISSLGMKKSEALSKALGSKLQDFMCLSINDATLEPSDLQAKIEAKLTEIDALPIKIQEKAVNFFAHLSNGASLSNYTKIAIDLLIKDGEITSKALRDAYIARPYSPGTANSQCTQLMKLLQVLELANKEGGKLVANQESALLPMFSA</sequence>
<evidence type="ECO:0000313" key="2">
    <source>
        <dbReference type="Proteomes" id="UP000254260"/>
    </source>
</evidence>
<dbReference type="Proteomes" id="UP000254260">
    <property type="component" value="Unassembled WGS sequence"/>
</dbReference>
<protein>
    <submittedName>
        <fullName evidence="1">Uncharacterized protein</fullName>
    </submittedName>
</protein>
<organism evidence="1 2">
    <name type="scientific">Ectopseudomonas mendocina</name>
    <name type="common">Pseudomonas mendocina</name>
    <dbReference type="NCBI Taxonomy" id="300"/>
    <lineage>
        <taxon>Bacteria</taxon>
        <taxon>Pseudomonadati</taxon>
        <taxon>Pseudomonadota</taxon>
        <taxon>Gammaproteobacteria</taxon>
        <taxon>Pseudomonadales</taxon>
        <taxon>Pseudomonadaceae</taxon>
        <taxon>Ectopseudomonas</taxon>
    </lineage>
</organism>
<dbReference type="EMBL" id="UGUU01000002">
    <property type="protein sequence ID" value="SUE95882.1"/>
    <property type="molecule type" value="Genomic_DNA"/>
</dbReference>